<dbReference type="EMBL" id="JANAWD010000150">
    <property type="protein sequence ID" value="KAJ3485516.1"/>
    <property type="molecule type" value="Genomic_DNA"/>
</dbReference>
<organism evidence="2 3">
    <name type="scientific">Meripilus lineatus</name>
    <dbReference type="NCBI Taxonomy" id="2056292"/>
    <lineage>
        <taxon>Eukaryota</taxon>
        <taxon>Fungi</taxon>
        <taxon>Dikarya</taxon>
        <taxon>Basidiomycota</taxon>
        <taxon>Agaricomycotina</taxon>
        <taxon>Agaricomycetes</taxon>
        <taxon>Polyporales</taxon>
        <taxon>Meripilaceae</taxon>
        <taxon>Meripilus</taxon>
    </lineage>
</organism>
<evidence type="ECO:0000256" key="1">
    <source>
        <dbReference type="SAM" id="MobiDB-lite"/>
    </source>
</evidence>
<evidence type="ECO:0000313" key="3">
    <source>
        <dbReference type="Proteomes" id="UP001212997"/>
    </source>
</evidence>
<reference evidence="2" key="1">
    <citation type="submission" date="2022-07" db="EMBL/GenBank/DDBJ databases">
        <title>Genome Sequence of Physisporinus lineatus.</title>
        <authorList>
            <person name="Buettner E."/>
        </authorList>
    </citation>
    <scope>NUCLEOTIDE SEQUENCE</scope>
    <source>
        <strain evidence="2">VT162</strain>
    </source>
</reference>
<feature type="compositionally biased region" description="Low complexity" evidence="1">
    <location>
        <begin position="33"/>
        <end position="44"/>
    </location>
</feature>
<feature type="region of interest" description="Disordered" evidence="1">
    <location>
        <begin position="1"/>
        <end position="44"/>
    </location>
</feature>
<protein>
    <recommendedName>
        <fullName evidence="4">F-box domain-containing protein</fullName>
    </recommendedName>
</protein>
<keyword evidence="3" id="KW-1185">Reference proteome</keyword>
<accession>A0AAD5V4B7</accession>
<comment type="caution">
    <text evidence="2">The sequence shown here is derived from an EMBL/GenBank/DDBJ whole genome shotgun (WGS) entry which is preliminary data.</text>
</comment>
<proteinExistence type="predicted"/>
<gene>
    <name evidence="2" type="ORF">NLI96_g4898</name>
</gene>
<name>A0AAD5V4B7_9APHY</name>
<dbReference type="AlphaFoldDB" id="A0AAD5V4B7"/>
<sequence length="440" mass="50097">MDRMQDPTENTPFPFTVNFESHATTSPPPPPVASSSNAEPSSSLTLPQLSGAVTHIASNLPYYYADPARHSIRPGWSPETGLPREIWLHVIDILFRNHSATALLACALTCKYLHAPAQELITRLNWRGIRSWIYDDIDQFVDDVRRTPRDAKLVTELEFFPEGRDDESVGSHEVLALSIAPLRLAGQRTLKNLKILNFESKSAILCHFHPRSCPLYGRAFPTVTKITMASFQFPSFMDFAFFVASFPALASLTLWSVSCENQTIPLSVARGPKKRDLQLKSLDVRGAGTSCKWFVATFMWWLLRRCGRLPEKIHFTEPLFDHPWGREVLHKSSESLVELSVFFDSEIRMLPGHPAGYSWLAAFKPGYPIADTLVLRGLTEYHVPMMQTIISHHMVFKRELELKDITPTAEDFNSFSWTMLDILLFSWYMPYTITTQQMRS</sequence>
<evidence type="ECO:0008006" key="4">
    <source>
        <dbReference type="Google" id="ProtNLM"/>
    </source>
</evidence>
<dbReference type="Proteomes" id="UP001212997">
    <property type="component" value="Unassembled WGS sequence"/>
</dbReference>
<dbReference type="CDD" id="cd09917">
    <property type="entry name" value="F-box_SF"/>
    <property type="match status" value="1"/>
</dbReference>
<evidence type="ECO:0000313" key="2">
    <source>
        <dbReference type="EMBL" id="KAJ3485516.1"/>
    </source>
</evidence>